<organism evidence="2 3">
    <name type="scientific">Helianthus annuus</name>
    <name type="common">Common sunflower</name>
    <dbReference type="NCBI Taxonomy" id="4232"/>
    <lineage>
        <taxon>Eukaryota</taxon>
        <taxon>Viridiplantae</taxon>
        <taxon>Streptophyta</taxon>
        <taxon>Embryophyta</taxon>
        <taxon>Tracheophyta</taxon>
        <taxon>Spermatophyta</taxon>
        <taxon>Magnoliopsida</taxon>
        <taxon>eudicotyledons</taxon>
        <taxon>Gunneridae</taxon>
        <taxon>Pentapetalae</taxon>
        <taxon>asterids</taxon>
        <taxon>campanulids</taxon>
        <taxon>Asterales</taxon>
        <taxon>Asteraceae</taxon>
        <taxon>Asteroideae</taxon>
        <taxon>Heliantheae alliance</taxon>
        <taxon>Heliantheae</taxon>
        <taxon>Helianthus</taxon>
    </lineage>
</organism>
<protein>
    <submittedName>
        <fullName evidence="2">Uncharacterized protein</fullName>
    </submittedName>
</protein>
<reference evidence="2" key="2">
    <citation type="submission" date="2020-06" db="EMBL/GenBank/DDBJ databases">
        <title>Helianthus annuus Genome sequencing and assembly Release 2.</title>
        <authorList>
            <person name="Gouzy J."/>
            <person name="Langlade N."/>
            <person name="Munos S."/>
        </authorList>
    </citation>
    <scope>NUCLEOTIDE SEQUENCE</scope>
    <source>
        <tissue evidence="2">Leaves</tissue>
    </source>
</reference>
<evidence type="ECO:0000256" key="1">
    <source>
        <dbReference type="SAM" id="MobiDB-lite"/>
    </source>
</evidence>
<comment type="caution">
    <text evidence="2">The sequence shown here is derived from an EMBL/GenBank/DDBJ whole genome shotgun (WGS) entry which is preliminary data.</text>
</comment>
<sequence>MLVVFRQTTRETSSLTDPPPPMNISNGSAGKQLGPAVGVSTRRSETRSGGQRQGPAVLVFIRQASPVMMLMRSAVMVLDEIAGDGC</sequence>
<proteinExistence type="predicted"/>
<keyword evidence="3" id="KW-1185">Reference proteome</keyword>
<accession>A0A9K3HVS4</accession>
<reference evidence="2" key="1">
    <citation type="journal article" date="2017" name="Nature">
        <title>The sunflower genome provides insights into oil metabolism, flowering and Asterid evolution.</title>
        <authorList>
            <person name="Badouin H."/>
            <person name="Gouzy J."/>
            <person name="Grassa C.J."/>
            <person name="Murat F."/>
            <person name="Staton S.E."/>
            <person name="Cottret L."/>
            <person name="Lelandais-Briere C."/>
            <person name="Owens G.L."/>
            <person name="Carrere S."/>
            <person name="Mayjonade B."/>
            <person name="Legrand L."/>
            <person name="Gill N."/>
            <person name="Kane N.C."/>
            <person name="Bowers J.E."/>
            <person name="Hubner S."/>
            <person name="Bellec A."/>
            <person name="Berard A."/>
            <person name="Berges H."/>
            <person name="Blanchet N."/>
            <person name="Boniface M.C."/>
            <person name="Brunel D."/>
            <person name="Catrice O."/>
            <person name="Chaidir N."/>
            <person name="Claudel C."/>
            <person name="Donnadieu C."/>
            <person name="Faraut T."/>
            <person name="Fievet G."/>
            <person name="Helmstetter N."/>
            <person name="King M."/>
            <person name="Knapp S.J."/>
            <person name="Lai Z."/>
            <person name="Le Paslier M.C."/>
            <person name="Lippi Y."/>
            <person name="Lorenzon L."/>
            <person name="Mandel J.R."/>
            <person name="Marage G."/>
            <person name="Marchand G."/>
            <person name="Marquand E."/>
            <person name="Bret-Mestries E."/>
            <person name="Morien E."/>
            <person name="Nambeesan S."/>
            <person name="Nguyen T."/>
            <person name="Pegot-Espagnet P."/>
            <person name="Pouilly N."/>
            <person name="Raftis F."/>
            <person name="Sallet E."/>
            <person name="Schiex T."/>
            <person name="Thomas J."/>
            <person name="Vandecasteele C."/>
            <person name="Vares D."/>
            <person name="Vear F."/>
            <person name="Vautrin S."/>
            <person name="Crespi M."/>
            <person name="Mangin B."/>
            <person name="Burke J.M."/>
            <person name="Salse J."/>
            <person name="Munos S."/>
            <person name="Vincourt P."/>
            <person name="Rieseberg L.H."/>
            <person name="Langlade N.B."/>
        </authorList>
    </citation>
    <scope>NUCLEOTIDE SEQUENCE</scope>
    <source>
        <tissue evidence="2">Leaves</tissue>
    </source>
</reference>
<evidence type="ECO:0000313" key="3">
    <source>
        <dbReference type="Proteomes" id="UP000215914"/>
    </source>
</evidence>
<name>A0A9K3HVS4_HELAN</name>
<dbReference type="Gramene" id="mRNA:HanXRQr2_Chr10g0431201">
    <property type="protein sequence ID" value="mRNA:HanXRQr2_Chr10g0431201"/>
    <property type="gene ID" value="HanXRQr2_Chr10g0431201"/>
</dbReference>
<feature type="region of interest" description="Disordered" evidence="1">
    <location>
        <begin position="1"/>
        <end position="53"/>
    </location>
</feature>
<dbReference type="Proteomes" id="UP000215914">
    <property type="component" value="Unassembled WGS sequence"/>
</dbReference>
<dbReference type="AlphaFoldDB" id="A0A9K3HVS4"/>
<feature type="compositionally biased region" description="Polar residues" evidence="1">
    <location>
        <begin position="1"/>
        <end position="16"/>
    </location>
</feature>
<dbReference type="EMBL" id="MNCJ02000325">
    <property type="protein sequence ID" value="KAF5785664.1"/>
    <property type="molecule type" value="Genomic_DNA"/>
</dbReference>
<gene>
    <name evidence="2" type="ORF">HanXRQr2_Chr10g0431201</name>
</gene>
<evidence type="ECO:0000313" key="2">
    <source>
        <dbReference type="EMBL" id="KAF5785664.1"/>
    </source>
</evidence>